<dbReference type="GO" id="GO:1990281">
    <property type="term" value="C:efflux pump complex"/>
    <property type="evidence" value="ECO:0007669"/>
    <property type="project" value="TreeGrafter"/>
</dbReference>
<evidence type="ECO:0000259" key="3">
    <source>
        <dbReference type="Pfam" id="PF25917"/>
    </source>
</evidence>
<accession>A0A2V4UAD2</accession>
<dbReference type="InterPro" id="IPR006143">
    <property type="entry name" value="RND_pump_MFP"/>
</dbReference>
<dbReference type="AlphaFoldDB" id="A0A2V4UAD2"/>
<protein>
    <submittedName>
        <fullName evidence="4">RND family efflux transporter MFP subunit</fullName>
    </submittedName>
</protein>
<evidence type="ECO:0000256" key="1">
    <source>
        <dbReference type="ARBA" id="ARBA00009477"/>
    </source>
</evidence>
<name>A0A2V4UAD2_9BURK</name>
<proteinExistence type="inferred from homology"/>
<dbReference type="NCBIfam" id="TIGR01730">
    <property type="entry name" value="RND_mfp"/>
    <property type="match status" value="1"/>
</dbReference>
<organism evidence="4 5">
    <name type="scientific">Paraburkholderia silvatlantica</name>
    <dbReference type="NCBI Taxonomy" id="321895"/>
    <lineage>
        <taxon>Bacteria</taxon>
        <taxon>Pseudomonadati</taxon>
        <taxon>Pseudomonadota</taxon>
        <taxon>Betaproteobacteria</taxon>
        <taxon>Burkholderiales</taxon>
        <taxon>Burkholderiaceae</taxon>
        <taxon>Paraburkholderia</taxon>
    </lineage>
</organism>
<dbReference type="PANTHER" id="PTHR30469">
    <property type="entry name" value="MULTIDRUG RESISTANCE PROTEIN MDTA"/>
    <property type="match status" value="1"/>
</dbReference>
<gene>
    <name evidence="4" type="ORF">C7410_101186</name>
</gene>
<keyword evidence="2" id="KW-0175">Coiled coil</keyword>
<dbReference type="GO" id="GO:0015562">
    <property type="term" value="F:efflux transmembrane transporter activity"/>
    <property type="evidence" value="ECO:0007669"/>
    <property type="project" value="TreeGrafter"/>
</dbReference>
<dbReference type="InterPro" id="IPR058625">
    <property type="entry name" value="MdtA-like_BSH"/>
</dbReference>
<reference evidence="4 5" key="1">
    <citation type="submission" date="2018-06" db="EMBL/GenBank/DDBJ databases">
        <title>Genomic Encyclopedia of Type Strains, Phase IV (KMG-V): Genome sequencing to study the core and pangenomes of soil and plant-associated prokaryotes.</title>
        <authorList>
            <person name="Whitman W."/>
        </authorList>
    </citation>
    <scope>NUCLEOTIDE SEQUENCE [LARGE SCALE GENOMIC DNA]</scope>
    <source>
        <strain evidence="4 5">SRCL-318</strain>
    </source>
</reference>
<dbReference type="Gene3D" id="2.40.30.170">
    <property type="match status" value="1"/>
</dbReference>
<comment type="caution">
    <text evidence="4">The sequence shown here is derived from an EMBL/GenBank/DDBJ whole genome shotgun (WGS) entry which is preliminary data.</text>
</comment>
<dbReference type="Gene3D" id="1.10.287.470">
    <property type="entry name" value="Helix hairpin bin"/>
    <property type="match status" value="1"/>
</dbReference>
<sequence length="374" mass="40118">MSGQDAFSDSIANARPGMQRSACARRCACAVLAAAVLAACGKPAPTAQKSEPRMVELVSVGTRAASALRVFSGQVETTNVSAIAFEVPGRVVQIAVLDGARVRQGQLLARVDDEPYRLQVQRADAQYNQLAEDLKRKSALHDENILSGAAYDQLKAAVEMARAQRDLARRDLRNTQLLAPFDGRIARRTIETQQVVQAGAPVFTLEATARLEVGVALPQNVAETLPFGSALRARAWPPDRPSTIFPLVYREHSTVSTPAGSVYRLLFSLARPEQLTLLPGMALRVSIDVPASAAAQSSLTVPVNALTVAADGSRAVWKYDAQTHRVQRTAVELHEIRQNDAVVSGALRAGDQVVAAGSQFVSEGEEVRPLETNP</sequence>
<dbReference type="SUPFAM" id="SSF111369">
    <property type="entry name" value="HlyD-like secretion proteins"/>
    <property type="match status" value="1"/>
</dbReference>
<dbReference type="PANTHER" id="PTHR30469:SF20">
    <property type="entry name" value="EFFLUX RND TRANSPORTER PERIPLASMIC ADAPTOR SUBUNIT"/>
    <property type="match status" value="1"/>
</dbReference>
<dbReference type="Pfam" id="PF25917">
    <property type="entry name" value="BSH_RND"/>
    <property type="match status" value="1"/>
</dbReference>
<feature type="domain" description="Multidrug resistance protein MdtA-like barrel-sandwich hybrid" evidence="3">
    <location>
        <begin position="83"/>
        <end position="202"/>
    </location>
</feature>
<feature type="coiled-coil region" evidence="2">
    <location>
        <begin position="120"/>
        <end position="171"/>
    </location>
</feature>
<dbReference type="Proteomes" id="UP000247772">
    <property type="component" value="Unassembled WGS sequence"/>
</dbReference>
<evidence type="ECO:0000313" key="5">
    <source>
        <dbReference type="Proteomes" id="UP000247772"/>
    </source>
</evidence>
<evidence type="ECO:0000256" key="2">
    <source>
        <dbReference type="SAM" id="Coils"/>
    </source>
</evidence>
<dbReference type="Gene3D" id="2.40.420.20">
    <property type="match status" value="1"/>
</dbReference>
<dbReference type="EMBL" id="QJSQ01000001">
    <property type="protein sequence ID" value="PYE27854.1"/>
    <property type="molecule type" value="Genomic_DNA"/>
</dbReference>
<comment type="similarity">
    <text evidence="1">Belongs to the membrane fusion protein (MFP) (TC 8.A.1) family.</text>
</comment>
<dbReference type="Gene3D" id="2.40.50.100">
    <property type="match status" value="1"/>
</dbReference>
<evidence type="ECO:0000313" key="4">
    <source>
        <dbReference type="EMBL" id="PYE27854.1"/>
    </source>
</evidence>